<evidence type="ECO:0000256" key="2">
    <source>
        <dbReference type="ARBA" id="ARBA00023125"/>
    </source>
</evidence>
<dbReference type="InterPro" id="IPR018060">
    <property type="entry name" value="HTH_AraC"/>
</dbReference>
<comment type="caution">
    <text evidence="5">The sequence shown here is derived from an EMBL/GenBank/DDBJ whole genome shotgun (WGS) entry which is preliminary data.</text>
</comment>
<reference evidence="6" key="1">
    <citation type="journal article" date="2019" name="Int. J. Syst. Evol. Microbiol.">
        <title>The Global Catalogue of Microorganisms (GCM) 10K type strain sequencing project: providing services to taxonomists for standard genome sequencing and annotation.</title>
        <authorList>
            <consortium name="The Broad Institute Genomics Platform"/>
            <consortium name="The Broad Institute Genome Sequencing Center for Infectious Disease"/>
            <person name="Wu L."/>
            <person name="Ma J."/>
        </authorList>
    </citation>
    <scope>NUCLEOTIDE SEQUENCE [LARGE SCALE GENOMIC DNA]</scope>
    <source>
        <strain evidence="6">CCUG 59685</strain>
    </source>
</reference>
<dbReference type="Pfam" id="PF12833">
    <property type="entry name" value="HTH_18"/>
    <property type="match status" value="1"/>
</dbReference>
<dbReference type="PROSITE" id="PS01124">
    <property type="entry name" value="HTH_ARAC_FAMILY_2"/>
    <property type="match status" value="1"/>
</dbReference>
<dbReference type="RefSeq" id="WP_379074445.1">
    <property type="nucleotide sequence ID" value="NZ_JBHTJW010000002.1"/>
</dbReference>
<keyword evidence="3" id="KW-0804">Transcription</keyword>
<dbReference type="PROSITE" id="PS00041">
    <property type="entry name" value="HTH_ARAC_FAMILY_1"/>
    <property type="match status" value="1"/>
</dbReference>
<dbReference type="PANTHER" id="PTHR47893:SF1">
    <property type="entry name" value="REGULATORY PROTEIN PCHR"/>
    <property type="match status" value="1"/>
</dbReference>
<accession>A0ABW3GF41</accession>
<evidence type="ECO:0000313" key="6">
    <source>
        <dbReference type="Proteomes" id="UP001597106"/>
    </source>
</evidence>
<dbReference type="InterPro" id="IPR009057">
    <property type="entry name" value="Homeodomain-like_sf"/>
</dbReference>
<protein>
    <submittedName>
        <fullName evidence="5">Helix-turn-helix domain-containing protein</fullName>
    </submittedName>
</protein>
<sequence>MLEHCARTAALLTLPQSNYLHRESQDFDEQSQFLQGWHQDYSQLSAGHFNGFLTHVHLPEVSLFLEFTNQQLHQQGYLDEEKISIGVPMNSIEKGMFCGSLCEQQAVHIFSGRNGFEFVSPANLTIGLIVISRKFLMQYLSDDDQERLDQQCKSAKILYLNQTKYLNLVRFLRSVFATLKALPGFIQYPTLVQETQMMALQMVADTLLCDDSAPRTVYYQHQSWQVVTKTRKIVRERQDDPITVVELCESLAMSHRTLQYHFQRTLEKSPIVYLRTERLNGVRQMLRHANSVTEAATSWGFWHFGHFSQEYKKMFGEAPSTTFKRFHG</sequence>
<keyword evidence="6" id="KW-1185">Reference proteome</keyword>
<proteinExistence type="predicted"/>
<gene>
    <name evidence="5" type="ORF">ACFQ1T_04835</name>
</gene>
<name>A0ABW3GF41_9PROT</name>
<evidence type="ECO:0000259" key="4">
    <source>
        <dbReference type="PROSITE" id="PS01124"/>
    </source>
</evidence>
<keyword evidence="2" id="KW-0238">DNA-binding</keyword>
<evidence type="ECO:0000313" key="5">
    <source>
        <dbReference type="EMBL" id="MFD0929102.1"/>
    </source>
</evidence>
<keyword evidence="1" id="KW-0805">Transcription regulation</keyword>
<dbReference type="Proteomes" id="UP001597106">
    <property type="component" value="Unassembled WGS sequence"/>
</dbReference>
<dbReference type="SMART" id="SM00342">
    <property type="entry name" value="HTH_ARAC"/>
    <property type="match status" value="1"/>
</dbReference>
<dbReference type="InterPro" id="IPR053142">
    <property type="entry name" value="PchR_regulatory_protein"/>
</dbReference>
<feature type="domain" description="HTH araC/xylS-type" evidence="4">
    <location>
        <begin position="228"/>
        <end position="325"/>
    </location>
</feature>
<evidence type="ECO:0000256" key="3">
    <source>
        <dbReference type="ARBA" id="ARBA00023163"/>
    </source>
</evidence>
<dbReference type="EMBL" id="JBHTJW010000002">
    <property type="protein sequence ID" value="MFD0929102.1"/>
    <property type="molecule type" value="Genomic_DNA"/>
</dbReference>
<dbReference type="Gene3D" id="1.10.10.60">
    <property type="entry name" value="Homeodomain-like"/>
    <property type="match status" value="1"/>
</dbReference>
<dbReference type="PANTHER" id="PTHR47893">
    <property type="entry name" value="REGULATORY PROTEIN PCHR"/>
    <property type="match status" value="1"/>
</dbReference>
<dbReference type="InterPro" id="IPR018062">
    <property type="entry name" value="HTH_AraC-typ_CS"/>
</dbReference>
<evidence type="ECO:0000256" key="1">
    <source>
        <dbReference type="ARBA" id="ARBA00023015"/>
    </source>
</evidence>
<organism evidence="5 6">
    <name type="scientific">Methylophilus glucosoxydans</name>
    <dbReference type="NCBI Taxonomy" id="752553"/>
    <lineage>
        <taxon>Bacteria</taxon>
        <taxon>Pseudomonadati</taxon>
        <taxon>Pseudomonadota</taxon>
        <taxon>Betaproteobacteria</taxon>
        <taxon>Nitrosomonadales</taxon>
        <taxon>Methylophilaceae</taxon>
        <taxon>Methylophilus</taxon>
    </lineage>
</organism>
<dbReference type="SUPFAM" id="SSF46689">
    <property type="entry name" value="Homeodomain-like"/>
    <property type="match status" value="1"/>
</dbReference>